<feature type="compositionally biased region" description="Low complexity" evidence="1">
    <location>
        <begin position="52"/>
        <end position="62"/>
    </location>
</feature>
<dbReference type="OrthoDB" id="3257768at2759"/>
<dbReference type="RefSeq" id="XP_002910247.1">
    <property type="nucleotide sequence ID" value="XM_002910201.1"/>
</dbReference>
<dbReference type="KEGG" id="cci:CC1G_15677"/>
<feature type="region of interest" description="Disordered" evidence="1">
    <location>
        <begin position="44"/>
        <end position="64"/>
    </location>
</feature>
<dbReference type="VEuPathDB" id="FungiDB:CC1G_15677"/>
<evidence type="ECO:0000256" key="1">
    <source>
        <dbReference type="SAM" id="MobiDB-lite"/>
    </source>
</evidence>
<dbReference type="EMBL" id="AACS02000011">
    <property type="protein sequence ID" value="EFI26753.1"/>
    <property type="molecule type" value="Genomic_DNA"/>
</dbReference>
<dbReference type="InParanoid" id="D6RQD7"/>
<dbReference type="Pfam" id="PF18758">
    <property type="entry name" value="KDZ"/>
    <property type="match status" value="1"/>
</dbReference>
<dbReference type="AlphaFoldDB" id="D6RQD7"/>
<organism evidence="3 4">
    <name type="scientific">Coprinopsis cinerea (strain Okayama-7 / 130 / ATCC MYA-4618 / FGSC 9003)</name>
    <name type="common">Inky cap fungus</name>
    <name type="synonym">Hormographiella aspergillata</name>
    <dbReference type="NCBI Taxonomy" id="240176"/>
    <lineage>
        <taxon>Eukaryota</taxon>
        <taxon>Fungi</taxon>
        <taxon>Dikarya</taxon>
        <taxon>Basidiomycota</taxon>
        <taxon>Agaricomycotina</taxon>
        <taxon>Agaricomycetes</taxon>
        <taxon>Agaricomycetidae</taxon>
        <taxon>Agaricales</taxon>
        <taxon>Agaricineae</taxon>
        <taxon>Psathyrellaceae</taxon>
        <taxon>Coprinopsis</taxon>
    </lineage>
</organism>
<accession>D6RQD7</accession>
<dbReference type="InterPro" id="IPR040521">
    <property type="entry name" value="KDZ"/>
</dbReference>
<dbReference type="OMA" id="MCKWLIS"/>
<evidence type="ECO:0000313" key="3">
    <source>
        <dbReference type="EMBL" id="EFI26753.1"/>
    </source>
</evidence>
<evidence type="ECO:0000313" key="4">
    <source>
        <dbReference type="Proteomes" id="UP000001861"/>
    </source>
</evidence>
<sequence>MNRRGNVRRYECEPPEKVYAYKAKLVKTRRNSAKIQLVPTTFTTPKNKRALSQSGSKSGGQRSRVEELLASAAASARAGPGNEMDWGNSGDVFIPFEVSDRDVIGKANRAQCLYRNRSAPFALTLVPEFCGGANICFGRPLLCTECCKDSHRRNPFHRVEVWNKTHFTPSWLWRTGLILSLCPSGRCDQDRATLSDAPDALPEPDDCTYGAKPDKRVWEDDISVIVVVHLTGIHHLPVRFCSCHDAADNDIQLLRFDLYPTSYKEARSAFTFQLLDDYLLQNLECNTSAFHYYSKLRRLTNTGVSKKGSRSNLHGTCVQQDRYRELLRCSREWRRLKELKRHGFSHLGRAPEEGEMALYCAACPQPDVNLPADWRDDPEQWKYYVTLVADGNFSLVHRKQKGDEDVWLKRGEGYLVERTRYAKHIKSTNEKKEAPTCHEHRAVEDRSKTHKGCDVTGVGAFACSRHGAFAPGSVVDFQKGERQMNMDYGLCGAIISTGASKAKRLNLLYDIACQYHLHLAKRLKEGRYLTHWDSLELVFGIGKFHVFGHQERCFARHSPLFIEGSGWTAGEILESLWSVLNEAAKPTQTMTLAHRTEVLDALIADSNFKKMINLVLQLGGHYVKSEKELMKATEAFELLDATASTAQRTSWKGQLDKALEGRLTDVGAMDILNVTIDKPPSRSQVQHELMVSEQEGHQDVGVTSWLTRGLKIQESQLLLKSFVKGLPRDELRTDLQLVELAEKRERLQADLDAFVSTAVGLFPSVEFGAYERPPDAAPEIDNEDPDDSDIDDVRGASAEEDNPYLYHPHSPSLPPAMKRARKKEIHLRIAQANDALEGIRTEIGHKSFLYRSDIRLAQGKKQKTRGYQSIKAADSNMRHHLRLYNHARWALTRLRAKPSILDRFKAIRKEDTKAITAVYQPNAPGQSKLSLSWIWSVDVKGDSENSTYLSELYRVNWIRAKARLDRWKEENTLIRCEMGWMLNFFDRKEKICLGWADMSGNRPGHRAYAYRQAEMWRLLACEARRSFKSAQETAEQLTTNAAAIG</sequence>
<reference evidence="3 4" key="1">
    <citation type="journal article" date="2010" name="Proc. Natl. Acad. Sci. U.S.A.">
        <title>Insights into evolution of multicellular fungi from the assembled chromosomes of the mushroom Coprinopsis cinerea (Coprinus cinereus).</title>
        <authorList>
            <person name="Stajich J.E."/>
            <person name="Wilke S.K."/>
            <person name="Ahren D."/>
            <person name="Au C.H."/>
            <person name="Birren B.W."/>
            <person name="Borodovsky M."/>
            <person name="Burns C."/>
            <person name="Canback B."/>
            <person name="Casselton L.A."/>
            <person name="Cheng C.K."/>
            <person name="Deng J."/>
            <person name="Dietrich F.S."/>
            <person name="Fargo D.C."/>
            <person name="Farman M.L."/>
            <person name="Gathman A.C."/>
            <person name="Goldberg J."/>
            <person name="Guigo R."/>
            <person name="Hoegger P.J."/>
            <person name="Hooker J.B."/>
            <person name="Huggins A."/>
            <person name="James T.Y."/>
            <person name="Kamada T."/>
            <person name="Kilaru S."/>
            <person name="Kodira C."/>
            <person name="Kues U."/>
            <person name="Kupfer D."/>
            <person name="Kwan H.S."/>
            <person name="Lomsadze A."/>
            <person name="Li W."/>
            <person name="Lilly W.W."/>
            <person name="Ma L.J."/>
            <person name="Mackey A.J."/>
            <person name="Manning G."/>
            <person name="Martin F."/>
            <person name="Muraguchi H."/>
            <person name="Natvig D.O."/>
            <person name="Palmerini H."/>
            <person name="Ramesh M.A."/>
            <person name="Rehmeyer C.J."/>
            <person name="Roe B.A."/>
            <person name="Shenoy N."/>
            <person name="Stanke M."/>
            <person name="Ter-Hovhannisyan V."/>
            <person name="Tunlid A."/>
            <person name="Velagapudi R."/>
            <person name="Vision T.J."/>
            <person name="Zeng Q."/>
            <person name="Zolan M.E."/>
            <person name="Pukkila P.J."/>
        </authorList>
    </citation>
    <scope>NUCLEOTIDE SEQUENCE [LARGE SCALE GENOMIC DNA]</scope>
    <source>
        <strain evidence="4">Okayama-7 / 130 / ATCC MYA-4618 / FGSC 9003</strain>
    </source>
</reference>
<proteinExistence type="predicted"/>
<feature type="region of interest" description="Disordered" evidence="1">
    <location>
        <begin position="770"/>
        <end position="816"/>
    </location>
</feature>
<feature type="domain" description="CxC2-like cysteine cluster KDZ transposase-associated" evidence="2">
    <location>
        <begin position="224"/>
        <end position="301"/>
    </location>
</feature>
<protein>
    <recommendedName>
        <fullName evidence="2">CxC2-like cysteine cluster KDZ transposase-associated domain-containing protein</fullName>
    </recommendedName>
</protein>
<dbReference type="Pfam" id="PF18803">
    <property type="entry name" value="CxC2"/>
    <property type="match status" value="1"/>
</dbReference>
<dbReference type="Proteomes" id="UP000001861">
    <property type="component" value="Unassembled WGS sequence"/>
</dbReference>
<dbReference type="InterPro" id="IPR041457">
    <property type="entry name" value="CxC2_KDZ-assoc"/>
</dbReference>
<dbReference type="eggNOG" id="ENOG502SJ1F">
    <property type="taxonomic scope" value="Eukaryota"/>
</dbReference>
<evidence type="ECO:0000259" key="2">
    <source>
        <dbReference type="Pfam" id="PF18803"/>
    </source>
</evidence>
<feature type="compositionally biased region" description="Acidic residues" evidence="1">
    <location>
        <begin position="778"/>
        <end position="790"/>
    </location>
</feature>
<name>D6RQD7_COPC7</name>
<dbReference type="HOGENOM" id="CLU_003703_13_1_1"/>
<dbReference type="PANTHER" id="PTHR33096:SF1">
    <property type="entry name" value="CXC1-LIKE CYSTEINE CLUSTER ASSOCIATED WITH KDZ TRANSPOSASES DOMAIN-CONTAINING PROTEIN"/>
    <property type="match status" value="1"/>
</dbReference>
<dbReference type="GeneID" id="9379661"/>
<keyword evidence="4" id="KW-1185">Reference proteome</keyword>
<comment type="caution">
    <text evidence="3">The sequence shown here is derived from an EMBL/GenBank/DDBJ whole genome shotgun (WGS) entry which is preliminary data.</text>
</comment>
<gene>
    <name evidence="3" type="ORF">CC1G_15677</name>
</gene>
<dbReference type="PANTHER" id="PTHR33096">
    <property type="entry name" value="CXC2 DOMAIN-CONTAINING PROTEIN"/>
    <property type="match status" value="1"/>
</dbReference>